<dbReference type="EMBL" id="SNRY01002527">
    <property type="protein sequence ID" value="KAA6324660.1"/>
    <property type="molecule type" value="Genomic_DNA"/>
</dbReference>
<reference evidence="1" key="1">
    <citation type="submission" date="2019-03" db="EMBL/GenBank/DDBJ databases">
        <title>Single cell metagenomics reveals metabolic interactions within the superorganism composed of flagellate Streblomastix strix and complex community of Bacteroidetes bacteria on its surface.</title>
        <authorList>
            <person name="Treitli S.C."/>
            <person name="Kolisko M."/>
            <person name="Husnik F."/>
            <person name="Keeling P."/>
            <person name="Hampl V."/>
        </authorList>
    </citation>
    <scope>NUCLEOTIDE SEQUENCE</scope>
    <source>
        <strain evidence="1">STM</strain>
    </source>
</reference>
<organism evidence="1">
    <name type="scientific">termite gut metagenome</name>
    <dbReference type="NCBI Taxonomy" id="433724"/>
    <lineage>
        <taxon>unclassified sequences</taxon>
        <taxon>metagenomes</taxon>
        <taxon>organismal metagenomes</taxon>
    </lineage>
</organism>
<comment type="caution">
    <text evidence="1">The sequence shown here is derived from an EMBL/GenBank/DDBJ whole genome shotgun (WGS) entry which is preliminary data.</text>
</comment>
<evidence type="ECO:0000313" key="1">
    <source>
        <dbReference type="EMBL" id="KAA6324660.1"/>
    </source>
</evidence>
<evidence type="ECO:0008006" key="2">
    <source>
        <dbReference type="Google" id="ProtNLM"/>
    </source>
</evidence>
<sequence>MVEFWSNLLASLAIESGKSVITNWMVVRLWGKKLLVCLKLKRGSTNILVIGRANTGKTVLSDCLKGKSQQTEYELPNTSNIVETEYFIWGKKIKLVKVIPGQDEKRNPWFANDIPKEKKIEGFIYVVDWGYTNARDDRTKQLWISQGLDTIEKLRQFHLEKEIEDLRFALRDIERYYTSNNLPKWIIIAVNKVDLFKDKIDDAQNYYSNPASPFVKEINKTLNTIGTTHIKYKVLPICSFENDFIWNNETVKTDLGGTSSRNQLVKLFKTEIENLL</sequence>
<dbReference type="InterPro" id="IPR027417">
    <property type="entry name" value="P-loop_NTPase"/>
</dbReference>
<proteinExistence type="predicted"/>
<name>A0A5J4QUV8_9ZZZZ</name>
<dbReference type="AlphaFoldDB" id="A0A5J4QUV8"/>
<dbReference type="SUPFAM" id="SSF52540">
    <property type="entry name" value="P-loop containing nucleoside triphosphate hydrolases"/>
    <property type="match status" value="1"/>
</dbReference>
<dbReference type="Gene3D" id="3.40.50.300">
    <property type="entry name" value="P-loop containing nucleotide triphosphate hydrolases"/>
    <property type="match status" value="1"/>
</dbReference>
<protein>
    <recommendedName>
        <fullName evidence="2">G domain-containing protein</fullName>
    </recommendedName>
</protein>
<accession>A0A5J4QUV8</accession>
<gene>
    <name evidence="1" type="ORF">EZS27_026038</name>
</gene>